<dbReference type="GO" id="GO:0016887">
    <property type="term" value="F:ATP hydrolysis activity"/>
    <property type="evidence" value="ECO:0007669"/>
    <property type="project" value="InterPro"/>
</dbReference>
<dbReference type="InterPro" id="IPR003439">
    <property type="entry name" value="ABC_transporter-like_ATP-bd"/>
</dbReference>
<evidence type="ECO:0000256" key="9">
    <source>
        <dbReference type="ARBA" id="ARBA00023136"/>
    </source>
</evidence>
<dbReference type="PROSITE" id="PS50893">
    <property type="entry name" value="ABC_TRANSPORTER_2"/>
    <property type="match status" value="2"/>
</dbReference>
<evidence type="ECO:0000256" key="7">
    <source>
        <dbReference type="ARBA" id="ARBA00022840"/>
    </source>
</evidence>
<dbReference type="Proteomes" id="UP001295684">
    <property type="component" value="Unassembled WGS sequence"/>
</dbReference>
<keyword evidence="5" id="KW-0677">Repeat</keyword>
<dbReference type="EMBL" id="CAMPGE010023319">
    <property type="protein sequence ID" value="CAI2381272.1"/>
    <property type="molecule type" value="Genomic_DNA"/>
</dbReference>
<evidence type="ECO:0000256" key="3">
    <source>
        <dbReference type="ARBA" id="ARBA00022448"/>
    </source>
</evidence>
<dbReference type="GO" id="GO:0016020">
    <property type="term" value="C:membrane"/>
    <property type="evidence" value="ECO:0007669"/>
    <property type="project" value="UniProtKB-SubCell"/>
</dbReference>
<dbReference type="PANTHER" id="PTHR19229:SF36">
    <property type="entry name" value="ATP-BINDING CASSETTE SUB-FAMILY A MEMBER 2"/>
    <property type="match status" value="1"/>
</dbReference>
<dbReference type="PROSITE" id="PS00211">
    <property type="entry name" value="ABC_TRANSPORTER_1"/>
    <property type="match status" value="2"/>
</dbReference>
<evidence type="ECO:0000256" key="4">
    <source>
        <dbReference type="ARBA" id="ARBA00022692"/>
    </source>
</evidence>
<dbReference type="Pfam" id="PF00005">
    <property type="entry name" value="ABC_tran"/>
    <property type="match status" value="2"/>
</dbReference>
<keyword evidence="7" id="KW-0067">ATP-binding</keyword>
<evidence type="ECO:0000256" key="6">
    <source>
        <dbReference type="ARBA" id="ARBA00022741"/>
    </source>
</evidence>
<dbReference type="PANTHER" id="PTHR19229">
    <property type="entry name" value="ATP-BINDING CASSETTE TRANSPORTER SUBFAMILY A ABCA"/>
    <property type="match status" value="1"/>
</dbReference>
<comment type="similarity">
    <text evidence="2">Belongs to the ABC transporter superfamily. ABCA family.</text>
</comment>
<reference evidence="12" key="1">
    <citation type="submission" date="2023-07" db="EMBL/GenBank/DDBJ databases">
        <authorList>
            <consortium name="AG Swart"/>
            <person name="Singh M."/>
            <person name="Singh A."/>
            <person name="Seah K."/>
            <person name="Emmerich C."/>
        </authorList>
    </citation>
    <scope>NUCLEOTIDE SEQUENCE</scope>
    <source>
        <strain evidence="12">DP1</strain>
    </source>
</reference>
<keyword evidence="8 10" id="KW-1133">Transmembrane helix</keyword>
<dbReference type="InterPro" id="IPR017871">
    <property type="entry name" value="ABC_transporter-like_CS"/>
</dbReference>
<dbReference type="InterPro" id="IPR013525">
    <property type="entry name" value="ABC2_TM"/>
</dbReference>
<evidence type="ECO:0000256" key="10">
    <source>
        <dbReference type="SAM" id="Phobius"/>
    </source>
</evidence>
<organism evidence="12 13">
    <name type="scientific">Euplotes crassus</name>
    <dbReference type="NCBI Taxonomy" id="5936"/>
    <lineage>
        <taxon>Eukaryota</taxon>
        <taxon>Sar</taxon>
        <taxon>Alveolata</taxon>
        <taxon>Ciliophora</taxon>
        <taxon>Intramacronucleata</taxon>
        <taxon>Spirotrichea</taxon>
        <taxon>Hypotrichia</taxon>
        <taxon>Euplotida</taxon>
        <taxon>Euplotidae</taxon>
        <taxon>Moneuplotes</taxon>
    </lineage>
</organism>
<feature type="transmembrane region" description="Helical" evidence="10">
    <location>
        <begin position="394"/>
        <end position="414"/>
    </location>
</feature>
<dbReference type="Gene3D" id="3.40.50.300">
    <property type="entry name" value="P-loop containing nucleotide triphosphate hydrolases"/>
    <property type="match status" value="2"/>
</dbReference>
<comment type="caution">
    <text evidence="12">The sequence shown here is derived from an EMBL/GenBank/DDBJ whole genome shotgun (WGS) entry which is preliminary data.</text>
</comment>
<dbReference type="InterPro" id="IPR003593">
    <property type="entry name" value="AAA+_ATPase"/>
</dbReference>
<keyword evidence="13" id="KW-1185">Reference proteome</keyword>
<feature type="transmembrane region" description="Helical" evidence="10">
    <location>
        <begin position="1151"/>
        <end position="1173"/>
    </location>
</feature>
<dbReference type="CDD" id="cd03263">
    <property type="entry name" value="ABC_subfamily_A"/>
    <property type="match status" value="2"/>
</dbReference>
<feature type="transmembrane region" description="Helical" evidence="10">
    <location>
        <begin position="1225"/>
        <end position="1245"/>
    </location>
</feature>
<keyword evidence="6" id="KW-0547">Nucleotide-binding</keyword>
<dbReference type="InterPro" id="IPR027417">
    <property type="entry name" value="P-loop_NTPase"/>
</dbReference>
<feature type="transmembrane region" description="Helical" evidence="10">
    <location>
        <begin position="260"/>
        <end position="280"/>
    </location>
</feature>
<keyword evidence="3" id="KW-0813">Transport</keyword>
<dbReference type="Pfam" id="PF12698">
    <property type="entry name" value="ABC2_membrane_3"/>
    <property type="match status" value="2"/>
</dbReference>
<dbReference type="SMART" id="SM00382">
    <property type="entry name" value="AAA"/>
    <property type="match status" value="2"/>
</dbReference>
<feature type="transmembrane region" description="Helical" evidence="10">
    <location>
        <begin position="20"/>
        <end position="39"/>
    </location>
</feature>
<feature type="transmembrane region" description="Helical" evidence="10">
    <location>
        <begin position="1075"/>
        <end position="1098"/>
    </location>
</feature>
<keyword evidence="4 10" id="KW-0812">Transmembrane</keyword>
<accession>A0AAD1Y0T1</accession>
<dbReference type="GO" id="GO:0140359">
    <property type="term" value="F:ABC-type transporter activity"/>
    <property type="evidence" value="ECO:0007669"/>
    <property type="project" value="InterPro"/>
</dbReference>
<name>A0AAD1Y0T1_EUPCR</name>
<dbReference type="SUPFAM" id="SSF52540">
    <property type="entry name" value="P-loop containing nucleoside triphosphate hydrolases"/>
    <property type="match status" value="2"/>
</dbReference>
<protein>
    <recommendedName>
        <fullName evidence="11">ABC transporter domain-containing protein</fullName>
    </recommendedName>
</protein>
<feature type="transmembrane region" description="Helical" evidence="10">
    <location>
        <begin position="1257"/>
        <end position="1279"/>
    </location>
</feature>
<dbReference type="FunFam" id="3.40.50.300:FF:000298">
    <property type="entry name" value="ATP-binding cassette sub-family A member 12"/>
    <property type="match status" value="1"/>
</dbReference>
<evidence type="ECO:0000256" key="2">
    <source>
        <dbReference type="ARBA" id="ARBA00008869"/>
    </source>
</evidence>
<dbReference type="GO" id="GO:0005319">
    <property type="term" value="F:lipid transporter activity"/>
    <property type="evidence" value="ECO:0007669"/>
    <property type="project" value="TreeGrafter"/>
</dbReference>
<dbReference type="GO" id="GO:0005524">
    <property type="term" value="F:ATP binding"/>
    <property type="evidence" value="ECO:0007669"/>
    <property type="project" value="UniProtKB-KW"/>
</dbReference>
<feature type="domain" description="ABC transporter" evidence="11">
    <location>
        <begin position="527"/>
        <end position="757"/>
    </location>
</feature>
<feature type="transmembrane region" description="Helical" evidence="10">
    <location>
        <begin position="1119"/>
        <end position="1145"/>
    </location>
</feature>
<dbReference type="FunFam" id="3.40.50.300:FF:000335">
    <property type="entry name" value="ATP binding cassette subfamily A member 5"/>
    <property type="match status" value="1"/>
</dbReference>
<feature type="transmembrane region" description="Helical" evidence="10">
    <location>
        <begin position="1185"/>
        <end position="1205"/>
    </location>
</feature>
<feature type="transmembrane region" description="Helical" evidence="10">
    <location>
        <begin position="335"/>
        <end position="355"/>
    </location>
</feature>
<sequence>MLHFKALLWKNLLLWRRKIFGSLCELLTPILMVGIIIGIRKAASSVAVHEGNRVKDGVGYITEVSEGGFYDQIKQQIFNQRDFLNFPVNPKGADYYALLGEDPQAVQDLNKALDMFLGEIGQETKRKFIYMEDITTEEELFQYVRRPEYSIQEKDKKLLFAIGLPSDKVNNPYDYTIYMSENFPADVPSTRSPKTTTVPGTTDFMRYSRLGFMSLQSFIANYILKSETKSLESSIDIFMSMGSVDEFRKDDFWKNFGPTLALFMLIIFIAPVFRLVSFLTEEKASRAREGMKIMGLKDAPYWLSWFVYYFSVNFVISLFTGISFSLVLFPNSSMFLIFLWVFLYGLSLFSFGVLVSSFLQRPLIACIIVTIFHFLTYFFVIPLDQPGVQDQTKIVFSAIPNIAMTLAAGALGDLETAGLGLTKSTIFNNTGHFKIGVSLISFGVNFLVQLLLGLYLDNVLPKEFGKRQHPCFMFKKSFWFGAEYKDGNGLEAYLLQEEHEDFDQNEDNICEQVPPNVKQLEATGDCMKVRHLKKVYSNGKVAVDDLSLTMYKNQIFALLGHNGAGKTTTLSILTGLYQPSAGKASVFNMDMFEQADEVRKNLGVCPQFDILFDMLTPEEHLKLYCMFKGVPASEVEAQVEKTLSDVDLQSKRGAYAKDLSGGQKRKLSVGIAMIGGSKLVLLDEPTSGMDLTARRKIWDMLKSNKQDRILILTTHFMDEADILGDRIGIMVAGKIKCCGGSLFLKKQFGVGYNLVVAKEDNQPNPDIEEFIFRRLNHCVKLSEVSSEVTFQIPQSESVKFEEFFTELDNSLEKLQIKSYGVGVTTLEEVFLKVGEQDEEEKPINLNRTFRINDSELGYDDDYYSIAEESEQNVFFTHLYALCVKRFLMSFRKLKSSLLEIFIPMVFILTGLGLSKIDYFVDSSPIDLGIGLFPGHHSMYISSTQEGQDLEAFANSFDSDIFGINVIETPVGDTLYQTLSNFEETVFLEDQGYEKQMSNVGNFVLHKLQNNRKEKVCQVFGFSNGFARDGAPMMTQSVLKSCLRVLLNRPEMQLKFVNMPFPLTARAKARAEANNGAVIAFLFAIAFAMIPTGIAASIVHEREINVKHQQMISGASSVPYWLSNYIIDFTRSLIPLTFAISMIFIFDVTLPFIWIHILLFGLALPPFTYALTFLFKKESAAQLMTILINIFLGGFIPIVIILLQSMSNTREIGKSLRWLPRIFPPFAVIDGIVQISIMNTIAFALGEDPKDNPLSIDVAGGDAVFLAISIFFWWSLFILLESNILMRIFRFRGVKDYKEFFDEPQVEIDSDVRNEEFRCSEVVPQNCSVLVNQLRKEFKVQGQQFAAVKNICFGLEYGECFALLGVNGAGKSTTFKSMTGDVTPTDGKIYIDGLDLSHPSEFEKARKLIGYCPQENAIFEGMTVYEHLVFYSRIKGILKQHRHQIIEDTLRELDLDSFRDVRCEKLSGGNKRKLSVAMAIIGNPPIVFLDEPSTGMDPKAKRFMWSVISKISTLRKKSTIILTTHSMEEAEALCTKMGIMVSGRFKCFGSPQAIKDKFGTGYEIEIKVRWPSEQEATKLLKEKGLDGSTNATALAGLKSNIDFISESELDLGKYSSEMTPLSLCQLHLLNEQYQTLKASLEEASDSCSLVEHCDNFFRFRVFGGGRRLGFYFGLLEKLKSKASFEEYGISQTTLEQIFNGFAKEANVDEK</sequence>
<evidence type="ECO:0000256" key="1">
    <source>
        <dbReference type="ARBA" id="ARBA00004141"/>
    </source>
</evidence>
<dbReference type="InterPro" id="IPR026082">
    <property type="entry name" value="ABCA"/>
</dbReference>
<evidence type="ECO:0000256" key="8">
    <source>
        <dbReference type="ARBA" id="ARBA00022989"/>
    </source>
</evidence>
<keyword evidence="9 10" id="KW-0472">Membrane</keyword>
<feature type="transmembrane region" description="Helical" evidence="10">
    <location>
        <begin position="435"/>
        <end position="456"/>
    </location>
</feature>
<evidence type="ECO:0000313" key="12">
    <source>
        <dbReference type="EMBL" id="CAI2381272.1"/>
    </source>
</evidence>
<gene>
    <name evidence="12" type="ORF">ECRASSUSDP1_LOCUS22723</name>
</gene>
<evidence type="ECO:0000256" key="5">
    <source>
        <dbReference type="ARBA" id="ARBA00022737"/>
    </source>
</evidence>
<evidence type="ECO:0000259" key="11">
    <source>
        <dbReference type="PROSITE" id="PS50893"/>
    </source>
</evidence>
<proteinExistence type="inferred from homology"/>
<comment type="subcellular location">
    <subcellularLocation>
        <location evidence="1">Membrane</location>
        <topology evidence="1">Multi-pass membrane protein</topology>
    </subcellularLocation>
</comment>
<evidence type="ECO:0000313" key="13">
    <source>
        <dbReference type="Proteomes" id="UP001295684"/>
    </source>
</evidence>
<feature type="domain" description="ABC transporter" evidence="11">
    <location>
        <begin position="1328"/>
        <end position="1566"/>
    </location>
</feature>
<feature type="transmembrane region" description="Helical" evidence="10">
    <location>
        <begin position="362"/>
        <end position="382"/>
    </location>
</feature>
<feature type="transmembrane region" description="Helical" evidence="10">
    <location>
        <begin position="301"/>
        <end position="329"/>
    </location>
</feature>